<comment type="similarity">
    <text evidence="1 5">Belongs to the beta-class carbonic anhydrase family.</text>
</comment>
<evidence type="ECO:0000256" key="2">
    <source>
        <dbReference type="ARBA" id="ARBA00022723"/>
    </source>
</evidence>
<keyword evidence="7" id="KW-1185">Reference proteome</keyword>
<protein>
    <recommendedName>
        <fullName evidence="5">Carbonic anhydrase</fullName>
        <ecNumber evidence="5">4.2.1.1</ecNumber>
    </recommendedName>
    <alternativeName>
        <fullName evidence="5">Carbonate dehydratase</fullName>
    </alternativeName>
</protein>
<comment type="function">
    <text evidence="5">Reversible hydration of carbon dioxide.</text>
</comment>
<name>A0A9P4V1B8_9PLEO</name>
<dbReference type="InterPro" id="IPR001765">
    <property type="entry name" value="Carbonic_anhydrase"/>
</dbReference>
<comment type="caution">
    <text evidence="6">The sequence shown here is derived from an EMBL/GenBank/DDBJ whole genome shotgun (WGS) entry which is preliminary data.</text>
</comment>
<evidence type="ECO:0000313" key="7">
    <source>
        <dbReference type="Proteomes" id="UP000799444"/>
    </source>
</evidence>
<dbReference type="GO" id="GO:0004089">
    <property type="term" value="F:carbonate dehydratase activity"/>
    <property type="evidence" value="ECO:0007669"/>
    <property type="project" value="UniProtKB-UniRule"/>
</dbReference>
<dbReference type="AlphaFoldDB" id="A0A9P4V1B8"/>
<evidence type="ECO:0000256" key="1">
    <source>
        <dbReference type="ARBA" id="ARBA00006217"/>
    </source>
</evidence>
<dbReference type="PANTHER" id="PTHR43175">
    <property type="entry name" value="CARBONIC ANHYDRASE"/>
    <property type="match status" value="1"/>
</dbReference>
<evidence type="ECO:0000313" key="6">
    <source>
        <dbReference type="EMBL" id="KAF2733051.1"/>
    </source>
</evidence>
<proteinExistence type="inferred from homology"/>
<comment type="cofactor">
    <cofactor evidence="4">
        <name>Zn(2+)</name>
        <dbReference type="ChEBI" id="CHEBI:29105"/>
    </cofactor>
    <text evidence="4">Binds 1 zinc ion per subunit.</text>
</comment>
<dbReference type="Proteomes" id="UP000799444">
    <property type="component" value="Unassembled WGS sequence"/>
</dbReference>
<dbReference type="Gene3D" id="3.40.1050.10">
    <property type="entry name" value="Carbonic anhydrase"/>
    <property type="match status" value="1"/>
</dbReference>
<evidence type="ECO:0000256" key="5">
    <source>
        <dbReference type="RuleBase" id="RU003956"/>
    </source>
</evidence>
<feature type="binding site" evidence="4">
    <location>
        <position position="47"/>
    </location>
    <ligand>
        <name>Zn(2+)</name>
        <dbReference type="ChEBI" id="CHEBI:29105"/>
    </ligand>
</feature>
<feature type="binding site" evidence="4">
    <location>
        <position position="97"/>
    </location>
    <ligand>
        <name>Zn(2+)</name>
        <dbReference type="ChEBI" id="CHEBI:29105"/>
    </ligand>
</feature>
<reference evidence="6" key="1">
    <citation type="journal article" date="2020" name="Stud. Mycol.">
        <title>101 Dothideomycetes genomes: a test case for predicting lifestyles and emergence of pathogens.</title>
        <authorList>
            <person name="Haridas S."/>
            <person name="Albert R."/>
            <person name="Binder M."/>
            <person name="Bloem J."/>
            <person name="Labutti K."/>
            <person name="Salamov A."/>
            <person name="Andreopoulos B."/>
            <person name="Baker S."/>
            <person name="Barry K."/>
            <person name="Bills G."/>
            <person name="Bluhm B."/>
            <person name="Cannon C."/>
            <person name="Castanera R."/>
            <person name="Culley D."/>
            <person name="Daum C."/>
            <person name="Ezra D."/>
            <person name="Gonzalez J."/>
            <person name="Henrissat B."/>
            <person name="Kuo A."/>
            <person name="Liang C."/>
            <person name="Lipzen A."/>
            <person name="Lutzoni F."/>
            <person name="Magnuson J."/>
            <person name="Mondo S."/>
            <person name="Nolan M."/>
            <person name="Ohm R."/>
            <person name="Pangilinan J."/>
            <person name="Park H.-J."/>
            <person name="Ramirez L."/>
            <person name="Alfaro M."/>
            <person name="Sun H."/>
            <person name="Tritt A."/>
            <person name="Yoshinaga Y."/>
            <person name="Zwiers L.-H."/>
            <person name="Turgeon B."/>
            <person name="Goodwin S."/>
            <person name="Spatafora J."/>
            <person name="Crous P."/>
            <person name="Grigoriev I."/>
        </authorList>
    </citation>
    <scope>NUCLEOTIDE SEQUENCE</scope>
    <source>
        <strain evidence="6">CBS 125425</strain>
    </source>
</reference>
<dbReference type="GO" id="GO:0008270">
    <property type="term" value="F:zinc ion binding"/>
    <property type="evidence" value="ECO:0007669"/>
    <property type="project" value="UniProtKB-UniRule"/>
</dbReference>
<keyword evidence="2 4" id="KW-0479">Metal-binding</keyword>
<gene>
    <name evidence="6" type="ORF">EJ04DRAFT_439879</name>
</gene>
<dbReference type="InterPro" id="IPR036874">
    <property type="entry name" value="Carbonic_anhydrase_sf"/>
</dbReference>
<dbReference type="EMBL" id="ML996167">
    <property type="protein sequence ID" value="KAF2733051.1"/>
    <property type="molecule type" value="Genomic_DNA"/>
</dbReference>
<dbReference type="Pfam" id="PF00484">
    <property type="entry name" value="Pro_CA"/>
    <property type="match status" value="1"/>
</dbReference>
<keyword evidence="3 4" id="KW-0862">Zinc</keyword>
<comment type="catalytic activity">
    <reaction evidence="5">
        <text>hydrogencarbonate + H(+) = CO2 + H2O</text>
        <dbReference type="Rhea" id="RHEA:10748"/>
        <dbReference type="ChEBI" id="CHEBI:15377"/>
        <dbReference type="ChEBI" id="CHEBI:15378"/>
        <dbReference type="ChEBI" id="CHEBI:16526"/>
        <dbReference type="ChEBI" id="CHEBI:17544"/>
        <dbReference type="EC" id="4.2.1.1"/>
    </reaction>
</comment>
<dbReference type="SMART" id="SM00947">
    <property type="entry name" value="Pro_CA"/>
    <property type="match status" value="1"/>
</dbReference>
<feature type="binding site" evidence="4">
    <location>
        <position position="45"/>
    </location>
    <ligand>
        <name>Zn(2+)</name>
        <dbReference type="ChEBI" id="CHEBI:29105"/>
    </ligand>
</feature>
<dbReference type="CDD" id="cd03379">
    <property type="entry name" value="beta_CA_cladeD"/>
    <property type="match status" value="1"/>
</dbReference>
<dbReference type="SUPFAM" id="SSF53056">
    <property type="entry name" value="beta-carbonic anhydrase, cab"/>
    <property type="match status" value="1"/>
</dbReference>
<evidence type="ECO:0000256" key="3">
    <source>
        <dbReference type="ARBA" id="ARBA00022833"/>
    </source>
</evidence>
<evidence type="ECO:0000256" key="4">
    <source>
        <dbReference type="PIRSR" id="PIRSR601765-1"/>
    </source>
</evidence>
<dbReference type="OrthoDB" id="10248475at2759"/>
<feature type="binding site" evidence="4">
    <location>
        <position position="100"/>
    </location>
    <ligand>
        <name>Zn(2+)</name>
        <dbReference type="ChEBI" id="CHEBI:29105"/>
    </ligand>
</feature>
<dbReference type="PANTHER" id="PTHR43175:SF3">
    <property type="entry name" value="CARBON DISULFIDE HYDROLASE"/>
    <property type="match status" value="1"/>
</dbReference>
<keyword evidence="5" id="KW-0456">Lyase</keyword>
<dbReference type="EC" id="4.2.1.1" evidence="5"/>
<sequence>MAAKITLEELLKRNSAVAETHKAPLTLAQMAERGLAVTKTLVLSCADPRADPSYYLNLAPGEAVIYRNAGGQVRPLFNDILALDYLLQFEQVIIVHHTDCGTLAFTSDQVRGVLKERDPAAAAAADVDHGHFCGIGDIEQSVVDDLRLLKNSGLVREGMKGGVKGFLLDIETGKLKAVEAN</sequence>
<organism evidence="6 7">
    <name type="scientific">Polyplosphaeria fusca</name>
    <dbReference type="NCBI Taxonomy" id="682080"/>
    <lineage>
        <taxon>Eukaryota</taxon>
        <taxon>Fungi</taxon>
        <taxon>Dikarya</taxon>
        <taxon>Ascomycota</taxon>
        <taxon>Pezizomycotina</taxon>
        <taxon>Dothideomycetes</taxon>
        <taxon>Pleosporomycetidae</taxon>
        <taxon>Pleosporales</taxon>
        <taxon>Tetraplosphaeriaceae</taxon>
        <taxon>Polyplosphaeria</taxon>
    </lineage>
</organism>
<accession>A0A9P4V1B8</accession>